<dbReference type="STRING" id="589385.SAMN05421504_101425"/>
<dbReference type="EMBL" id="FNON01000001">
    <property type="protein sequence ID" value="SDW37648.1"/>
    <property type="molecule type" value="Genomic_DNA"/>
</dbReference>
<reference evidence="1" key="1">
    <citation type="submission" date="2016-10" db="EMBL/GenBank/DDBJ databases">
        <authorList>
            <person name="de Groot N.N."/>
        </authorList>
    </citation>
    <scope>NUCLEOTIDE SEQUENCE [LARGE SCALE GENOMIC DNA]</scope>
    <source>
        <strain evidence="1">CPCC 202699</strain>
    </source>
</reference>
<evidence type="ECO:0000313" key="2">
    <source>
        <dbReference type="Proteomes" id="UP000199515"/>
    </source>
</evidence>
<name>A0A1H2T1B2_9PSEU</name>
<dbReference type="AlphaFoldDB" id="A0A1H2T1B2"/>
<evidence type="ECO:0000313" key="1">
    <source>
        <dbReference type="EMBL" id="SDW37648.1"/>
    </source>
</evidence>
<dbReference type="OrthoDB" id="3700530at2"/>
<dbReference type="RefSeq" id="WP_091287823.1">
    <property type="nucleotide sequence ID" value="NZ_FNON01000001.1"/>
</dbReference>
<gene>
    <name evidence="1" type="ORF">SAMN05421504_101425</name>
</gene>
<protein>
    <submittedName>
        <fullName evidence="1">Uncharacterized protein</fullName>
    </submittedName>
</protein>
<proteinExistence type="predicted"/>
<keyword evidence="2" id="KW-1185">Reference proteome</keyword>
<accession>A0A1H2T1B2</accession>
<dbReference type="Proteomes" id="UP000199515">
    <property type="component" value="Unassembled WGS sequence"/>
</dbReference>
<sequence>MGQTRLPGTLSNRGKAMLRAVAAGRAEVTCSCEPDMRIDGLLCCDQIVAHELVRSGYVRPGRPRPGELWVAAELTEIGLALLEPLVAA</sequence>
<organism evidence="1 2">
    <name type="scientific">Amycolatopsis xylanica</name>
    <dbReference type="NCBI Taxonomy" id="589385"/>
    <lineage>
        <taxon>Bacteria</taxon>
        <taxon>Bacillati</taxon>
        <taxon>Actinomycetota</taxon>
        <taxon>Actinomycetes</taxon>
        <taxon>Pseudonocardiales</taxon>
        <taxon>Pseudonocardiaceae</taxon>
        <taxon>Amycolatopsis</taxon>
    </lineage>
</organism>